<dbReference type="SUPFAM" id="SSF52172">
    <property type="entry name" value="CheY-like"/>
    <property type="match status" value="1"/>
</dbReference>
<dbReference type="PANTHER" id="PTHR44520:SF1">
    <property type="entry name" value="TWO-COMPONENT SYSTEM REGULATORY PROTEIN"/>
    <property type="match status" value="1"/>
</dbReference>
<feature type="modified residue" description="4-aspartylphosphate" evidence="1">
    <location>
        <position position="72"/>
    </location>
</feature>
<dbReference type="InterPro" id="IPR052893">
    <property type="entry name" value="TCS_response_regulator"/>
</dbReference>
<dbReference type="STRING" id="1479485.DA73_0226355"/>
<evidence type="ECO:0000313" key="4">
    <source>
        <dbReference type="EMBL" id="KIE09816.1"/>
    </source>
</evidence>
<evidence type="ECO:0000313" key="5">
    <source>
        <dbReference type="Proteomes" id="UP000029738"/>
    </source>
</evidence>
<reference evidence="4" key="1">
    <citation type="journal article" date="2015" name="Genome Announc.">
        <title>Draft Genome Sequence of Tolypothrix boutellei Strain VB521301.</title>
        <authorList>
            <person name="Chandrababunaidu M.M."/>
            <person name="Singh D."/>
            <person name="Sen D."/>
            <person name="Bhan S."/>
            <person name="Das S."/>
            <person name="Gupta A."/>
            <person name="Adhikary S.P."/>
            <person name="Tripathy S."/>
        </authorList>
    </citation>
    <scope>NUCLEOTIDE SEQUENCE</scope>
    <source>
        <strain evidence="4">VB521301</strain>
    </source>
</reference>
<dbReference type="EMBL" id="JHEG04000001">
    <property type="protein sequence ID" value="KAF3884660.1"/>
    <property type="molecule type" value="Genomic_DNA"/>
</dbReference>
<dbReference type="EMBL" id="JHEG02000054">
    <property type="protein sequence ID" value="KIE09816.1"/>
    <property type="molecule type" value="Genomic_DNA"/>
</dbReference>
<name>A0A0C1NAV2_9CYAN</name>
<dbReference type="Gene3D" id="3.40.50.2300">
    <property type="match status" value="1"/>
</dbReference>
<dbReference type="PROSITE" id="PS50110">
    <property type="entry name" value="RESPONSE_REGULATORY"/>
    <property type="match status" value="1"/>
</dbReference>
<dbReference type="Pfam" id="PF00072">
    <property type="entry name" value="Response_reg"/>
    <property type="match status" value="1"/>
</dbReference>
<evidence type="ECO:0000259" key="2">
    <source>
        <dbReference type="PROSITE" id="PS50110"/>
    </source>
</evidence>
<dbReference type="AlphaFoldDB" id="A0A0C1NAV2"/>
<accession>A0A0C1NAV2</accession>
<dbReference type="InterPro" id="IPR001789">
    <property type="entry name" value="Sig_transdc_resp-reg_receiver"/>
</dbReference>
<gene>
    <name evidence="4" type="ORF">DA73_0226355</name>
    <name evidence="3" type="ORF">DA73_0400003600</name>
</gene>
<dbReference type="GO" id="GO:0000160">
    <property type="term" value="P:phosphorelay signal transduction system"/>
    <property type="evidence" value="ECO:0007669"/>
    <property type="project" value="InterPro"/>
</dbReference>
<protein>
    <submittedName>
        <fullName evidence="3">Response regulator</fullName>
    </submittedName>
</protein>
<dbReference type="InterPro" id="IPR011006">
    <property type="entry name" value="CheY-like_superfamily"/>
</dbReference>
<dbReference type="SMART" id="SM00448">
    <property type="entry name" value="REC"/>
    <property type="match status" value="1"/>
</dbReference>
<dbReference type="PANTHER" id="PTHR44520">
    <property type="entry name" value="RESPONSE REGULATOR RCP1-RELATED"/>
    <property type="match status" value="1"/>
</dbReference>
<proteinExistence type="predicted"/>
<reference evidence="3" key="2">
    <citation type="submission" date="2019-11" db="EMBL/GenBank/DDBJ databases">
        <title>Improved Assembly of Tolypothrix boutellei genome.</title>
        <authorList>
            <person name="Sarangi A.N."/>
            <person name="Mukherjee M."/>
            <person name="Ghosh S."/>
            <person name="Singh D."/>
            <person name="Das A."/>
            <person name="Kant S."/>
            <person name="Prusty A."/>
            <person name="Tripathy S."/>
        </authorList>
    </citation>
    <scope>NUCLEOTIDE SEQUENCE</scope>
    <source>
        <strain evidence="3">VB521301</strain>
    </source>
</reference>
<dbReference type="RefSeq" id="WP_038086668.1">
    <property type="nucleotide sequence ID" value="NZ_JHEG04000001.1"/>
</dbReference>
<feature type="domain" description="Response regulatory" evidence="2">
    <location>
        <begin position="10"/>
        <end position="138"/>
    </location>
</feature>
<dbReference type="Proteomes" id="UP000029738">
    <property type="component" value="Unassembled WGS sequence"/>
</dbReference>
<sequence length="150" mass="16873">MTGITLQKKTVLVVEDELSDQFLLQRAFGQINQEEFALHVVKTAEDAILYLQGSEPYQERAVYPLPVLIVLDLRLPGMSGLELLKWIKKQPHFNHLPIIALTAFGNRDLPRAYDLGIDFYLLKPVETNTLAEILSGLGIYSHGAEKPENS</sequence>
<organism evidence="4">
    <name type="scientific">Tolypothrix bouteillei VB521301</name>
    <dbReference type="NCBI Taxonomy" id="1479485"/>
    <lineage>
        <taxon>Bacteria</taxon>
        <taxon>Bacillati</taxon>
        <taxon>Cyanobacteriota</taxon>
        <taxon>Cyanophyceae</taxon>
        <taxon>Nostocales</taxon>
        <taxon>Tolypothrichaceae</taxon>
        <taxon>Tolypothrix</taxon>
    </lineage>
</organism>
<comment type="caution">
    <text evidence="4">The sequence shown here is derived from an EMBL/GenBank/DDBJ whole genome shotgun (WGS) entry which is preliminary data.</text>
</comment>
<keyword evidence="5" id="KW-1185">Reference proteome</keyword>
<keyword evidence="1" id="KW-0597">Phosphoprotein</keyword>
<dbReference type="OrthoDB" id="9793918at2"/>
<evidence type="ECO:0000256" key="1">
    <source>
        <dbReference type="PROSITE-ProRule" id="PRU00169"/>
    </source>
</evidence>
<evidence type="ECO:0000313" key="3">
    <source>
        <dbReference type="EMBL" id="KAF3884660.1"/>
    </source>
</evidence>